<dbReference type="AlphaFoldDB" id="A0AA36JME4"/>
<reference evidence="3" key="1">
    <citation type="submission" date="2023-08" db="EMBL/GenBank/DDBJ databases">
        <authorList>
            <person name="Chen Y."/>
            <person name="Shah S."/>
            <person name="Dougan E. K."/>
            <person name="Thang M."/>
            <person name="Chan C."/>
        </authorList>
    </citation>
    <scope>NUCLEOTIDE SEQUENCE</scope>
</reference>
<comment type="caution">
    <text evidence="3">The sequence shown here is derived from an EMBL/GenBank/DDBJ whole genome shotgun (WGS) entry which is preliminary data.</text>
</comment>
<dbReference type="EMBL" id="CAUJNA010003687">
    <property type="protein sequence ID" value="CAJ1407716.1"/>
    <property type="molecule type" value="Genomic_DNA"/>
</dbReference>
<keyword evidence="2" id="KW-1133">Transmembrane helix</keyword>
<name>A0AA36JME4_9DINO</name>
<keyword evidence="2" id="KW-0472">Membrane</keyword>
<proteinExistence type="predicted"/>
<evidence type="ECO:0000313" key="3">
    <source>
        <dbReference type="EMBL" id="CAJ1407716.1"/>
    </source>
</evidence>
<sequence>MALCKPFLLGMASVLKKNLGQAIIPAVLRTTPWLIWILFAGTVAFSISVSALDVVWKGSILAGAILAVVACILTKVCCAPLGEAQSQDAARLAEASAALAAGEAFWKEQMRRLKLGARAESPRPGHWIAGWGLPERRGRENQPLRWQLPPKPGPLLLPSSEPEPASDAPVLLGRKPKGPQRLPRTPRRTAATQEEACPGTDSLEVIGSKMAASMPEALSGLGFGYQVLRCPRGGEDPASGCLAAAKNHKVSFDPSAQALGGLGFGYQASLLGAQILA</sequence>
<organism evidence="3 4">
    <name type="scientific">Effrenium voratum</name>
    <dbReference type="NCBI Taxonomy" id="2562239"/>
    <lineage>
        <taxon>Eukaryota</taxon>
        <taxon>Sar</taxon>
        <taxon>Alveolata</taxon>
        <taxon>Dinophyceae</taxon>
        <taxon>Suessiales</taxon>
        <taxon>Symbiodiniaceae</taxon>
        <taxon>Effrenium</taxon>
    </lineage>
</organism>
<gene>
    <name evidence="3" type="ORF">EVOR1521_LOCUS29346</name>
</gene>
<feature type="transmembrane region" description="Helical" evidence="2">
    <location>
        <begin position="59"/>
        <end position="82"/>
    </location>
</feature>
<accession>A0AA36JME4</accession>
<feature type="compositionally biased region" description="Low complexity" evidence="1">
    <location>
        <begin position="179"/>
        <end position="195"/>
    </location>
</feature>
<evidence type="ECO:0000256" key="2">
    <source>
        <dbReference type="SAM" id="Phobius"/>
    </source>
</evidence>
<evidence type="ECO:0000313" key="4">
    <source>
        <dbReference type="Proteomes" id="UP001178507"/>
    </source>
</evidence>
<dbReference type="Proteomes" id="UP001178507">
    <property type="component" value="Unassembled WGS sequence"/>
</dbReference>
<protein>
    <submittedName>
        <fullName evidence="3">Uncharacterized protein</fullName>
    </submittedName>
</protein>
<evidence type="ECO:0000256" key="1">
    <source>
        <dbReference type="SAM" id="MobiDB-lite"/>
    </source>
</evidence>
<keyword evidence="2" id="KW-0812">Transmembrane</keyword>
<feature type="region of interest" description="Disordered" evidence="1">
    <location>
        <begin position="143"/>
        <end position="195"/>
    </location>
</feature>
<keyword evidence="4" id="KW-1185">Reference proteome</keyword>
<feature type="transmembrane region" description="Helical" evidence="2">
    <location>
        <begin position="32"/>
        <end position="52"/>
    </location>
</feature>